<evidence type="ECO:0000256" key="1">
    <source>
        <dbReference type="ARBA" id="ARBA00022690"/>
    </source>
</evidence>
<dbReference type="AlphaFoldDB" id="A0AAV3X0I0"/>
<protein>
    <recommendedName>
        <fullName evidence="3">Proteinase inhibitor I42 chagasin domain-containing protein</fullName>
    </recommendedName>
</protein>
<reference evidence="4" key="1">
    <citation type="submission" date="2019-10" db="EMBL/GenBank/DDBJ databases">
        <title>Draft genome sequece of Microseira wollei NIES-4236.</title>
        <authorList>
            <person name="Yamaguchi H."/>
            <person name="Suzuki S."/>
            <person name="Kawachi M."/>
        </authorList>
    </citation>
    <scope>NUCLEOTIDE SEQUENCE</scope>
    <source>
        <strain evidence="4">NIES-4236</strain>
    </source>
</reference>
<keyword evidence="5" id="KW-1185">Reference proteome</keyword>
<comment type="caution">
    <text evidence="4">The sequence shown here is derived from an EMBL/GenBank/DDBJ whole genome shotgun (WGS) entry which is preliminary data.</text>
</comment>
<dbReference type="RefSeq" id="WP_226572966.1">
    <property type="nucleotide sequence ID" value="NZ_BLAY01000002.1"/>
</dbReference>
<dbReference type="Gene3D" id="2.60.40.2020">
    <property type="match status" value="1"/>
</dbReference>
<dbReference type="GO" id="GO:0004869">
    <property type="term" value="F:cysteine-type endopeptidase inhibitor activity"/>
    <property type="evidence" value="ECO:0007669"/>
    <property type="project" value="UniProtKB-KW"/>
</dbReference>
<accession>A0AAV3X0I0</accession>
<organism evidence="4 5">
    <name type="scientific">Microseira wollei NIES-4236</name>
    <dbReference type="NCBI Taxonomy" id="2530354"/>
    <lineage>
        <taxon>Bacteria</taxon>
        <taxon>Bacillati</taxon>
        <taxon>Cyanobacteriota</taxon>
        <taxon>Cyanophyceae</taxon>
        <taxon>Oscillatoriophycideae</taxon>
        <taxon>Aerosakkonematales</taxon>
        <taxon>Aerosakkonemataceae</taxon>
        <taxon>Microseira</taxon>
    </lineage>
</organism>
<dbReference type="Pfam" id="PF09394">
    <property type="entry name" value="Inhibitor_I42"/>
    <property type="match status" value="1"/>
</dbReference>
<proteinExistence type="predicted"/>
<dbReference type="InterPro" id="IPR036331">
    <property type="entry name" value="Chagasin-like_sf"/>
</dbReference>
<dbReference type="Proteomes" id="UP001050975">
    <property type="component" value="Unassembled WGS sequence"/>
</dbReference>
<keyword evidence="2" id="KW-0789">Thiol protease inhibitor</keyword>
<dbReference type="SUPFAM" id="SSF141066">
    <property type="entry name" value="ICP-like"/>
    <property type="match status" value="1"/>
</dbReference>
<evidence type="ECO:0000259" key="3">
    <source>
        <dbReference type="Pfam" id="PF09394"/>
    </source>
</evidence>
<feature type="domain" description="Proteinase inhibitor I42 chagasin" evidence="3">
    <location>
        <begin position="9"/>
        <end position="96"/>
    </location>
</feature>
<evidence type="ECO:0000313" key="5">
    <source>
        <dbReference type="Proteomes" id="UP001050975"/>
    </source>
</evidence>
<keyword evidence="1" id="KW-0646">Protease inhibitor</keyword>
<dbReference type="EMBL" id="BLAY01000002">
    <property type="protein sequence ID" value="GET35464.1"/>
    <property type="molecule type" value="Genomic_DNA"/>
</dbReference>
<name>A0AAV3X0I0_9CYAN</name>
<dbReference type="InterPro" id="IPR018990">
    <property type="entry name" value="Prot_inh_I42_chagasin"/>
</dbReference>
<sequence>MELPAKIDLKVGETYTLRLPGLGAAGYLWTYDIAWDSNLIDISQTTAKSSEFPAVGSSMDQVFILRGLATGHLTIRFMQRRPWEKNQPPVAEHTLEVDIKA</sequence>
<gene>
    <name evidence="4" type="ORF">MiSe_02060</name>
</gene>
<evidence type="ECO:0000313" key="4">
    <source>
        <dbReference type="EMBL" id="GET35464.1"/>
    </source>
</evidence>
<evidence type="ECO:0000256" key="2">
    <source>
        <dbReference type="ARBA" id="ARBA00022704"/>
    </source>
</evidence>